<dbReference type="Gene3D" id="3.90.1200.10">
    <property type="match status" value="1"/>
</dbReference>
<dbReference type="InterPro" id="IPR011009">
    <property type="entry name" value="Kinase-like_dom_sf"/>
</dbReference>
<dbReference type="RefSeq" id="WP_311691152.1">
    <property type="nucleotide sequence ID" value="NZ_JAVRHL010000002.1"/>
</dbReference>
<evidence type="ECO:0000313" key="4">
    <source>
        <dbReference type="Proteomes" id="UP001265259"/>
    </source>
</evidence>
<feature type="domain" description="Aminoglycoside phosphotransferase" evidence="2">
    <location>
        <begin position="25"/>
        <end position="261"/>
    </location>
</feature>
<dbReference type="Pfam" id="PF01636">
    <property type="entry name" value="APH"/>
    <property type="match status" value="1"/>
</dbReference>
<accession>A0ABU3DH65</accession>
<dbReference type="PANTHER" id="PTHR21064">
    <property type="entry name" value="AMINOGLYCOSIDE PHOSPHOTRANSFERASE DOMAIN-CONTAINING PROTEIN-RELATED"/>
    <property type="match status" value="1"/>
</dbReference>
<protein>
    <submittedName>
        <fullName evidence="3">Phosphotransferase</fullName>
    </submittedName>
</protein>
<reference evidence="3 4" key="1">
    <citation type="submission" date="2023-09" db="EMBL/GenBank/DDBJ databases">
        <authorList>
            <person name="Rey-Velasco X."/>
        </authorList>
    </citation>
    <scope>NUCLEOTIDE SEQUENCE [LARGE SCALE GENOMIC DNA]</scope>
    <source>
        <strain evidence="3 4">F158</strain>
    </source>
</reference>
<keyword evidence="4" id="KW-1185">Reference proteome</keyword>
<comment type="similarity">
    <text evidence="1">Belongs to the pseudomonas-type ThrB family.</text>
</comment>
<dbReference type="Proteomes" id="UP001265259">
    <property type="component" value="Unassembled WGS sequence"/>
</dbReference>
<gene>
    <name evidence="3" type="ORF">RM543_10145</name>
</gene>
<comment type="caution">
    <text evidence="3">The sequence shown here is derived from an EMBL/GenBank/DDBJ whole genome shotgun (WGS) entry which is preliminary data.</text>
</comment>
<proteinExistence type="inferred from homology"/>
<sequence>MTGTVETALDLWGLAGARSDLVAARENAVYRVEQGGRTVALRLHRTGYRTDAELASELQWMAALAEGGLNVPAPVAARDDALLHVVDGVQVDVLGWLNGRPLGASGVPLEHPDRTGLFRGIGREMAHLHALSDAWSPPPEFTRCRWDRTGLVGEAPVWGRFWDNPALSEADRALFRDVREVAGAELRALGPDVDFGLIHADLVRENILVDGERLHLIDFDDGGFGFRLFDVATTLLKNMREPDYPALRDALIEGYRSVRPLDPAPLDLFVLLRAASYVGWIAQRMDEDGAAERCARYAAQTRGLAGAWLEARAPIADGAGRGLQSHEDVQT</sequence>
<name>A0ABU3DH65_9RHOB</name>
<evidence type="ECO:0000259" key="2">
    <source>
        <dbReference type="Pfam" id="PF01636"/>
    </source>
</evidence>
<organism evidence="3 4">
    <name type="scientific">Tropicimonas omnivorans</name>
    <dbReference type="NCBI Taxonomy" id="3075590"/>
    <lineage>
        <taxon>Bacteria</taxon>
        <taxon>Pseudomonadati</taxon>
        <taxon>Pseudomonadota</taxon>
        <taxon>Alphaproteobacteria</taxon>
        <taxon>Rhodobacterales</taxon>
        <taxon>Roseobacteraceae</taxon>
        <taxon>Tropicimonas</taxon>
    </lineage>
</organism>
<dbReference type="InterPro" id="IPR050249">
    <property type="entry name" value="Pseudomonas-type_ThrB"/>
</dbReference>
<dbReference type="InterPro" id="IPR002575">
    <property type="entry name" value="Aminoglycoside_PTrfase"/>
</dbReference>
<evidence type="ECO:0000256" key="1">
    <source>
        <dbReference type="ARBA" id="ARBA00038240"/>
    </source>
</evidence>
<evidence type="ECO:0000313" key="3">
    <source>
        <dbReference type="EMBL" id="MDT0683049.1"/>
    </source>
</evidence>
<dbReference type="PANTHER" id="PTHR21064:SF6">
    <property type="entry name" value="AMINOGLYCOSIDE PHOSPHOTRANSFERASE DOMAIN-CONTAINING PROTEIN"/>
    <property type="match status" value="1"/>
</dbReference>
<dbReference type="EMBL" id="JAVRHL010000002">
    <property type="protein sequence ID" value="MDT0683049.1"/>
    <property type="molecule type" value="Genomic_DNA"/>
</dbReference>
<dbReference type="Gene3D" id="3.30.200.20">
    <property type="entry name" value="Phosphorylase Kinase, domain 1"/>
    <property type="match status" value="1"/>
</dbReference>
<dbReference type="SUPFAM" id="SSF56112">
    <property type="entry name" value="Protein kinase-like (PK-like)"/>
    <property type="match status" value="1"/>
</dbReference>